<dbReference type="Proteomes" id="UP001597024">
    <property type="component" value="Unassembled WGS sequence"/>
</dbReference>
<dbReference type="EMBL" id="JBHTHX010001079">
    <property type="protein sequence ID" value="MFD0887831.1"/>
    <property type="molecule type" value="Genomic_DNA"/>
</dbReference>
<name>A0ABW3DVG9_9ACTN</name>
<protein>
    <recommendedName>
        <fullName evidence="3">SARP family transcriptional regulator</fullName>
    </recommendedName>
</protein>
<evidence type="ECO:0008006" key="3">
    <source>
        <dbReference type="Google" id="ProtNLM"/>
    </source>
</evidence>
<reference evidence="2" key="1">
    <citation type="journal article" date="2019" name="Int. J. Syst. Evol. Microbiol.">
        <title>The Global Catalogue of Microorganisms (GCM) 10K type strain sequencing project: providing services to taxonomists for standard genome sequencing and annotation.</title>
        <authorList>
            <consortium name="The Broad Institute Genomics Platform"/>
            <consortium name="The Broad Institute Genome Sequencing Center for Infectious Disease"/>
            <person name="Wu L."/>
            <person name="Ma J."/>
        </authorList>
    </citation>
    <scope>NUCLEOTIDE SEQUENCE [LARGE SCALE GENOMIC DNA]</scope>
    <source>
        <strain evidence="2">CCUG 62974</strain>
    </source>
</reference>
<sequence length="72" mass="7369">RSAGNRVRLLAGLGRLAEARGDRAAARARFREAAESAKAVTGASGADALRLIGLPESLVETVSAAAETVLPR</sequence>
<organism evidence="1 2">
    <name type="scientific">Streptosporangium algeriense</name>
    <dbReference type="NCBI Taxonomy" id="1682748"/>
    <lineage>
        <taxon>Bacteria</taxon>
        <taxon>Bacillati</taxon>
        <taxon>Actinomycetota</taxon>
        <taxon>Actinomycetes</taxon>
        <taxon>Streptosporangiales</taxon>
        <taxon>Streptosporangiaceae</taxon>
        <taxon>Streptosporangium</taxon>
    </lineage>
</organism>
<keyword evidence="2" id="KW-1185">Reference proteome</keyword>
<feature type="non-terminal residue" evidence="1">
    <location>
        <position position="1"/>
    </location>
</feature>
<evidence type="ECO:0000313" key="1">
    <source>
        <dbReference type="EMBL" id="MFD0887831.1"/>
    </source>
</evidence>
<evidence type="ECO:0000313" key="2">
    <source>
        <dbReference type="Proteomes" id="UP001597024"/>
    </source>
</evidence>
<comment type="caution">
    <text evidence="1">The sequence shown here is derived from an EMBL/GenBank/DDBJ whole genome shotgun (WGS) entry which is preliminary data.</text>
</comment>
<accession>A0ABW3DVG9</accession>
<proteinExistence type="predicted"/>
<gene>
    <name evidence="1" type="ORF">ACFQ08_25100</name>
</gene>